<gene>
    <name evidence="2" type="ORF">BCR24_02140</name>
</gene>
<dbReference type="GO" id="GO:0009401">
    <property type="term" value="P:phosphoenolpyruvate-dependent sugar phosphotransferase system"/>
    <property type="evidence" value="ECO:0007669"/>
    <property type="project" value="InterPro"/>
</dbReference>
<dbReference type="STRING" id="1131292.BCR24_02140"/>
<dbReference type="RefSeq" id="WP_069639826.1">
    <property type="nucleotide sequence ID" value="NZ_JAFBEZ010000002.1"/>
</dbReference>
<dbReference type="EMBL" id="MIKC01000012">
    <property type="protein sequence ID" value="OEG22659.1"/>
    <property type="molecule type" value="Genomic_DNA"/>
</dbReference>
<comment type="caution">
    <text evidence="1">Lacks conserved residue(s) required for the propagation of feature annotation.</text>
</comment>
<dbReference type="InterPro" id="IPR004716">
    <property type="entry name" value="PTS_IIA_glucitol/sorbitol-sp"/>
</dbReference>
<dbReference type="PANTHER" id="PTHR40398">
    <property type="entry name" value="PTS SYSTEM GLUCITOL/SORBITOL-SPECIFIC EIIA COMPONENT"/>
    <property type="match status" value="1"/>
</dbReference>
<dbReference type="GO" id="GO:0005737">
    <property type="term" value="C:cytoplasm"/>
    <property type="evidence" value="ECO:0007669"/>
    <property type="project" value="InterPro"/>
</dbReference>
<evidence type="ECO:0000313" key="3">
    <source>
        <dbReference type="Proteomes" id="UP000094469"/>
    </source>
</evidence>
<organism evidence="2 3">
    <name type="scientific">Enterococcus ureilyticus</name>
    <dbReference type="NCBI Taxonomy" id="1131292"/>
    <lineage>
        <taxon>Bacteria</taxon>
        <taxon>Bacillati</taxon>
        <taxon>Bacillota</taxon>
        <taxon>Bacilli</taxon>
        <taxon>Lactobacillales</taxon>
        <taxon>Enterococcaceae</taxon>
        <taxon>Enterococcus</taxon>
    </lineage>
</organism>
<dbReference type="InterPro" id="IPR036665">
    <property type="entry name" value="PTS_IIA_glucitol/sorbitol_sf"/>
</dbReference>
<comment type="caution">
    <text evidence="2">The sequence shown here is derived from an EMBL/GenBank/DDBJ whole genome shotgun (WGS) entry which is preliminary data.</text>
</comment>
<evidence type="ECO:0000256" key="1">
    <source>
        <dbReference type="PROSITE-ProRule" id="PRU00420"/>
    </source>
</evidence>
<proteinExistence type="predicted"/>
<protein>
    <submittedName>
        <fullName evidence="2">PTS sorbitol transporter subunit IIA</fullName>
    </submittedName>
</protein>
<dbReference type="PANTHER" id="PTHR40398:SF1">
    <property type="entry name" value="PTS SYSTEM GLUCITOL_SORBITOL-SPECIFIC EIIA COMPONENT"/>
    <property type="match status" value="1"/>
</dbReference>
<keyword evidence="3" id="KW-1185">Reference proteome</keyword>
<sequence length="120" mass="13346">MKAVVTEIGVRALDEKEPIIILFGENATDSLKEYSVIQKFEESQSLEMKTGDLLKIDEQEYTIQYVGPFANKNLNSIAHVTLVFSEVPKEDAIVNGLYLAPSKLPTINVGTIIEYRTLGV</sequence>
<evidence type="ECO:0000313" key="2">
    <source>
        <dbReference type="EMBL" id="OEG22659.1"/>
    </source>
</evidence>
<dbReference type="GO" id="GO:0016301">
    <property type="term" value="F:kinase activity"/>
    <property type="evidence" value="ECO:0007669"/>
    <property type="project" value="TreeGrafter"/>
</dbReference>
<dbReference type="Proteomes" id="UP000094469">
    <property type="component" value="Unassembled WGS sequence"/>
</dbReference>
<reference evidence="3" key="1">
    <citation type="submission" date="2016-09" db="EMBL/GenBank/DDBJ databases">
        <authorList>
            <person name="Gulvik C.A."/>
        </authorList>
    </citation>
    <scope>NUCLEOTIDE SEQUENCE [LARGE SCALE GENOMIC DNA]</scope>
    <source>
        <strain evidence="3">LMG 26676</strain>
    </source>
</reference>
<dbReference type="SUPFAM" id="SSF141530">
    <property type="entry name" value="PTSIIA/GutA-like"/>
    <property type="match status" value="1"/>
</dbReference>
<name>A0A1E5HCI5_9ENTE</name>
<dbReference type="OrthoDB" id="7065254at2"/>
<dbReference type="GO" id="GO:0008982">
    <property type="term" value="F:protein-N(PI)-phosphohistidine-sugar phosphotransferase activity"/>
    <property type="evidence" value="ECO:0007669"/>
    <property type="project" value="InterPro"/>
</dbReference>
<accession>A0A1E5HCI5</accession>
<dbReference type="Gene3D" id="2.40.33.40">
    <property type="entry name" value="Phosphotransferase system, glucitol/sorbitol-specific IIA component"/>
    <property type="match status" value="1"/>
</dbReference>
<dbReference type="Pfam" id="PF03829">
    <property type="entry name" value="PTSIIA_gutA"/>
    <property type="match status" value="1"/>
</dbReference>
<dbReference type="AlphaFoldDB" id="A0A1E5HCI5"/>
<dbReference type="PROSITE" id="PS51097">
    <property type="entry name" value="PTS_EIIA_TYPE_5"/>
    <property type="match status" value="1"/>
</dbReference>